<dbReference type="InterPro" id="IPR027643">
    <property type="entry name" value="Formin-like_plant"/>
</dbReference>
<evidence type="ECO:0000313" key="7">
    <source>
        <dbReference type="Proteomes" id="UP000734854"/>
    </source>
</evidence>
<feature type="region of interest" description="Disordered" evidence="4">
    <location>
        <begin position="1"/>
        <end position="26"/>
    </location>
</feature>
<dbReference type="InterPro" id="IPR015425">
    <property type="entry name" value="FH2_Formin"/>
</dbReference>
<feature type="region of interest" description="Disordered" evidence="4">
    <location>
        <begin position="169"/>
        <end position="190"/>
    </location>
</feature>
<dbReference type="InterPro" id="IPR042201">
    <property type="entry name" value="FH2_Formin_sf"/>
</dbReference>
<proteinExistence type="inferred from homology"/>
<comment type="subcellular location">
    <subcellularLocation>
        <location evidence="1">Membrane</location>
        <topology evidence="1">Single-pass membrane protein</topology>
    </subcellularLocation>
</comment>
<dbReference type="Pfam" id="PF02181">
    <property type="entry name" value="FH2"/>
    <property type="match status" value="1"/>
</dbReference>
<dbReference type="SMART" id="SM00498">
    <property type="entry name" value="FH2"/>
    <property type="match status" value="1"/>
</dbReference>
<accession>A0A8J5HF17</accession>
<evidence type="ECO:0000256" key="2">
    <source>
        <dbReference type="ARBA" id="ARBA00022729"/>
    </source>
</evidence>
<feature type="compositionally biased region" description="Basic and acidic residues" evidence="4">
    <location>
        <begin position="1"/>
        <end position="10"/>
    </location>
</feature>
<dbReference type="AlphaFoldDB" id="A0A8J5HF17"/>
<sequence>MKAEEFERTTRGKPFSQKLPRPDPGKQKWIRIEPLALALLATATFAFLGHRRRQLRYLSDPHPSFRAACESPSISAAASNNASVNGRTAAAPVEDGRSEDTLDGCGKLYSPGLRPLPPPPRHFQHWDGEAEETGTSEEEFLSPRGSLIEKESYGRASSSWRTISAAAAEECGSRSSSRSTPPYPVGSRKQDKHHWMCHRSLRFGELEGGGCTGIRCRQAPVKQCMGSAKIQLLPTGNRMNVGTIRGDAHAFKLETLLKLVDVKGNDGKTTVLHFVVQEITRAEHSRLSATCNMAAEAPLLQEITPQHDLECRKLGLQIVAGLEGMEKINEVLKLNEELGSENSHRKFHDAVTQFRKSAEDDIIRVQAQESVASSLVKEITEYFHGNNSAREETHPLRIFMVVRDFLLILAQVCKDVGRINEQATISLGQKLITSAEIPNLHTLCFEHRDAALVPCQVSACTDCASPNGFTALIHAKCQSAHLVLDHKMFVGTTNKSICLPLASQTVNLSTLRTSPSIHFSPCLCFFGPTSKSIYTPSAQPMAPFLSHHGQIHLSHHGQIHLSAPLHFAYYCIRYFGVSRAQAMPGSLPSPSPVRGFRQPHVVASLLETFADLGLDSAPDTTNLLLAILVCHAMPIDFPSLPPTDLGTKFWSPANSQSSALAMSCAFIGPPSSSSRATAIAATICSILPLHRPKSTRLCFCFRLYRIGVMNHEVSTHRQYAQIYLLAHLSQGRKIGRVHLTACFFCCCRCGVGDA</sequence>
<dbReference type="GO" id="GO:0051015">
    <property type="term" value="F:actin filament binding"/>
    <property type="evidence" value="ECO:0007669"/>
    <property type="project" value="InterPro"/>
</dbReference>
<dbReference type="EMBL" id="JACMSC010000005">
    <property type="protein sequence ID" value="KAG6522925.1"/>
    <property type="molecule type" value="Genomic_DNA"/>
</dbReference>
<evidence type="ECO:0000256" key="1">
    <source>
        <dbReference type="ARBA" id="ARBA00004167"/>
    </source>
</evidence>
<dbReference type="PANTHER" id="PTHR23213">
    <property type="entry name" value="FORMIN-RELATED"/>
    <property type="match status" value="1"/>
</dbReference>
<dbReference type="GO" id="GO:0016020">
    <property type="term" value="C:membrane"/>
    <property type="evidence" value="ECO:0007669"/>
    <property type="project" value="UniProtKB-SubCell"/>
</dbReference>
<reference evidence="6 7" key="1">
    <citation type="submission" date="2020-08" db="EMBL/GenBank/DDBJ databases">
        <title>Plant Genome Project.</title>
        <authorList>
            <person name="Zhang R.-G."/>
        </authorList>
    </citation>
    <scope>NUCLEOTIDE SEQUENCE [LARGE SCALE GENOMIC DNA]</scope>
    <source>
        <tissue evidence="6">Rhizome</tissue>
    </source>
</reference>
<feature type="compositionally biased region" description="Low complexity" evidence="4">
    <location>
        <begin position="169"/>
        <end position="179"/>
    </location>
</feature>
<keyword evidence="7" id="KW-1185">Reference proteome</keyword>
<dbReference type="PANTHER" id="PTHR23213:SF368">
    <property type="entry name" value="HISTONE H3-K79 METHYLTRANSFERASE"/>
    <property type="match status" value="1"/>
</dbReference>
<feature type="compositionally biased region" description="Acidic residues" evidence="4">
    <location>
        <begin position="129"/>
        <end position="140"/>
    </location>
</feature>
<dbReference type="SUPFAM" id="SSF101447">
    <property type="entry name" value="Formin homology 2 domain (FH2 domain)"/>
    <property type="match status" value="1"/>
</dbReference>
<organism evidence="6 7">
    <name type="scientific">Zingiber officinale</name>
    <name type="common">Ginger</name>
    <name type="synonym">Amomum zingiber</name>
    <dbReference type="NCBI Taxonomy" id="94328"/>
    <lineage>
        <taxon>Eukaryota</taxon>
        <taxon>Viridiplantae</taxon>
        <taxon>Streptophyta</taxon>
        <taxon>Embryophyta</taxon>
        <taxon>Tracheophyta</taxon>
        <taxon>Spermatophyta</taxon>
        <taxon>Magnoliopsida</taxon>
        <taxon>Liliopsida</taxon>
        <taxon>Zingiberales</taxon>
        <taxon>Zingiberaceae</taxon>
        <taxon>Zingiber</taxon>
    </lineage>
</organism>
<name>A0A8J5HF17_ZINOF</name>
<feature type="domain" description="FH2" evidence="5">
    <location>
        <begin position="17"/>
        <end position="424"/>
    </location>
</feature>
<evidence type="ECO:0000256" key="4">
    <source>
        <dbReference type="SAM" id="MobiDB-lite"/>
    </source>
</evidence>
<comment type="caution">
    <text evidence="6">The sequence shown here is derived from an EMBL/GenBank/DDBJ whole genome shotgun (WGS) entry which is preliminary data.</text>
</comment>
<comment type="similarity">
    <text evidence="3">Belongs to the formin-like family. Class-I subfamily.</text>
</comment>
<gene>
    <name evidence="6" type="ORF">ZIOFF_020081</name>
</gene>
<feature type="region of interest" description="Disordered" evidence="4">
    <location>
        <begin position="78"/>
        <end position="145"/>
    </location>
</feature>
<evidence type="ECO:0000256" key="3">
    <source>
        <dbReference type="ARBA" id="ARBA00025793"/>
    </source>
</evidence>
<evidence type="ECO:0000259" key="5">
    <source>
        <dbReference type="SMART" id="SM00498"/>
    </source>
</evidence>
<keyword evidence="2" id="KW-0732">Signal</keyword>
<protein>
    <recommendedName>
        <fullName evidence="5">FH2 domain-containing protein</fullName>
    </recommendedName>
</protein>
<evidence type="ECO:0000313" key="6">
    <source>
        <dbReference type="EMBL" id="KAG6522925.1"/>
    </source>
</evidence>
<dbReference type="GO" id="GO:0045010">
    <property type="term" value="P:actin nucleation"/>
    <property type="evidence" value="ECO:0007669"/>
    <property type="project" value="InterPro"/>
</dbReference>
<dbReference type="Gene3D" id="1.20.58.2220">
    <property type="entry name" value="Formin, FH2 domain"/>
    <property type="match status" value="1"/>
</dbReference>
<dbReference type="Proteomes" id="UP000734854">
    <property type="component" value="Unassembled WGS sequence"/>
</dbReference>